<feature type="domain" description="SAF" evidence="5">
    <location>
        <begin position="199"/>
        <end position="261"/>
    </location>
</feature>
<dbReference type="Gene3D" id="2.30.30.760">
    <property type="match status" value="1"/>
</dbReference>
<dbReference type="PANTHER" id="PTHR36307">
    <property type="entry name" value="FLAGELLA BASAL BODY P-RING FORMATION PROTEIN FLGA"/>
    <property type="match status" value="1"/>
</dbReference>
<accession>I9NN99</accession>
<feature type="signal peptide" evidence="4">
    <location>
        <begin position="1"/>
        <end position="22"/>
    </location>
</feature>
<name>I9NN99_9FIRM</name>
<dbReference type="KEGG" id="pft:JBW_00583"/>
<reference evidence="6 7" key="1">
    <citation type="journal article" date="2015" name="Genome Announc.">
        <title>Complete Genome Sequence of Pelosinus fermentans JBW45, a Member of a Remarkably Competitive Group of Negativicutes in the Firmicutes Phylum.</title>
        <authorList>
            <person name="De Leon K.B."/>
            <person name="Utturkar S.M."/>
            <person name="Camilleri L.B."/>
            <person name="Elias D.A."/>
            <person name="Arkin A.P."/>
            <person name="Fields M.W."/>
            <person name="Brown S.D."/>
            <person name="Wall J.D."/>
        </authorList>
    </citation>
    <scope>NUCLEOTIDE SEQUENCE [LARGE SCALE GENOMIC DNA]</scope>
    <source>
        <strain evidence="6 7">JBW45</strain>
    </source>
</reference>
<reference evidence="7" key="2">
    <citation type="submission" date="2015-02" db="EMBL/GenBank/DDBJ databases">
        <title>Complete Genome Sequence of Pelosinus fermentans JBW45.</title>
        <authorList>
            <person name="De Leon K.B."/>
            <person name="Utturkar S.M."/>
            <person name="Camilleri L.B."/>
            <person name="Arkin A.P."/>
            <person name="Fields M.W."/>
            <person name="Brown S.D."/>
            <person name="Wall J.D."/>
        </authorList>
    </citation>
    <scope>NUCLEOTIDE SEQUENCE [LARGE SCALE GENOMIC DNA]</scope>
    <source>
        <strain evidence="7">JBW45</strain>
    </source>
</reference>
<dbReference type="Pfam" id="PF13144">
    <property type="entry name" value="ChapFlgA"/>
    <property type="match status" value="1"/>
</dbReference>
<evidence type="ECO:0000256" key="2">
    <source>
        <dbReference type="ARBA" id="ARBA00022729"/>
    </source>
</evidence>
<evidence type="ECO:0000256" key="3">
    <source>
        <dbReference type="ARBA" id="ARBA00022764"/>
    </source>
</evidence>
<keyword evidence="6" id="KW-0966">Cell projection</keyword>
<dbReference type="InterPro" id="IPR039246">
    <property type="entry name" value="Flagellar_FlgA"/>
</dbReference>
<gene>
    <name evidence="6" type="ORF">JBW_00583</name>
</gene>
<dbReference type="PANTHER" id="PTHR36307:SF1">
    <property type="entry name" value="FLAGELLA BASAL BODY P-RING FORMATION PROTEIN FLGA"/>
    <property type="match status" value="1"/>
</dbReference>
<evidence type="ECO:0000256" key="1">
    <source>
        <dbReference type="ARBA" id="ARBA00004418"/>
    </source>
</evidence>
<feature type="chain" id="PRO_5003723092" evidence="4">
    <location>
        <begin position="23"/>
        <end position="331"/>
    </location>
</feature>
<dbReference type="OrthoDB" id="255224at2"/>
<evidence type="ECO:0000313" key="6">
    <source>
        <dbReference type="EMBL" id="AJQ25935.1"/>
    </source>
</evidence>
<evidence type="ECO:0000259" key="5">
    <source>
        <dbReference type="SMART" id="SM00858"/>
    </source>
</evidence>
<protein>
    <submittedName>
        <fullName evidence="6">Flagella basal body P-ring formation protein FlgA</fullName>
    </submittedName>
</protein>
<sequence precursor="true">MSKRVCLLILFQICLLIRSVFAESTVVVFDEQVRVSGAAVINLGQLAKISGDDEENNQKLRQLKIGDAPVPGSSFVLTKEVINMRLAAAGIDLASAMWIIPDRVTVIGDSQVISAQTLLDKGTNTIRDQVGPNVKYDDLHIFYVGREQDVTVPVGNVALSASLPYGIRYNTPTTVMISISVDGQAVTKVGLRFKVNLYRLVTVAARQVNAREIFTEDDLRYERMDTGQIAAGFITDKNKLLGLMARRLITPGMVISDSMVNKPVIVKRGNMVTLTAFIGNIEVIASGQAMQDGYENQLIRIKNVSSNKIVLGKVIDEDKVQVVTYKSASAS</sequence>
<dbReference type="SMART" id="SM00858">
    <property type="entry name" value="SAF"/>
    <property type="match status" value="1"/>
</dbReference>
<dbReference type="InterPro" id="IPR013974">
    <property type="entry name" value="SAF"/>
</dbReference>
<dbReference type="AlphaFoldDB" id="I9NN99"/>
<organism evidence="6 7">
    <name type="scientific">Pelosinus fermentans JBW45</name>
    <dbReference type="NCBI Taxonomy" id="1192197"/>
    <lineage>
        <taxon>Bacteria</taxon>
        <taxon>Bacillati</taxon>
        <taxon>Bacillota</taxon>
        <taxon>Negativicutes</taxon>
        <taxon>Selenomonadales</taxon>
        <taxon>Sporomusaceae</taxon>
        <taxon>Pelosinus</taxon>
    </lineage>
</organism>
<dbReference type="CDD" id="cd11614">
    <property type="entry name" value="SAF_CpaB_FlgA_like"/>
    <property type="match status" value="1"/>
</dbReference>
<dbReference type="Proteomes" id="UP000005361">
    <property type="component" value="Chromosome"/>
</dbReference>
<dbReference type="GO" id="GO:0042597">
    <property type="term" value="C:periplasmic space"/>
    <property type="evidence" value="ECO:0007669"/>
    <property type="project" value="UniProtKB-SubCell"/>
</dbReference>
<keyword evidence="6" id="KW-0969">Cilium</keyword>
<dbReference type="HOGENOM" id="CLU_071270_0_0_9"/>
<dbReference type="RefSeq" id="WP_007958892.1">
    <property type="nucleotide sequence ID" value="NZ_CP010978.1"/>
</dbReference>
<dbReference type="NCBIfam" id="TIGR03170">
    <property type="entry name" value="flgA_cterm"/>
    <property type="match status" value="1"/>
</dbReference>
<keyword evidence="3" id="KW-0574">Periplasm</keyword>
<dbReference type="Gene3D" id="3.90.1210.10">
    <property type="entry name" value="Antifreeze-like/N-acetylneuraminic acid synthase C-terminal domain"/>
    <property type="match status" value="1"/>
</dbReference>
<comment type="subcellular location">
    <subcellularLocation>
        <location evidence="1">Periplasm</location>
    </subcellularLocation>
</comment>
<dbReference type="GO" id="GO:0044780">
    <property type="term" value="P:bacterial-type flagellum assembly"/>
    <property type="evidence" value="ECO:0007669"/>
    <property type="project" value="InterPro"/>
</dbReference>
<dbReference type="EMBL" id="CP010978">
    <property type="protein sequence ID" value="AJQ25935.1"/>
    <property type="molecule type" value="Genomic_DNA"/>
</dbReference>
<keyword evidence="2 4" id="KW-0732">Signal</keyword>
<keyword evidence="6" id="KW-0282">Flagellum</keyword>
<proteinExistence type="predicted"/>
<dbReference type="InterPro" id="IPR017585">
    <property type="entry name" value="SAF_FlgA"/>
</dbReference>
<dbReference type="STRING" id="1192197.JBW_00583"/>
<evidence type="ECO:0000256" key="4">
    <source>
        <dbReference type="SAM" id="SignalP"/>
    </source>
</evidence>
<evidence type="ECO:0000313" key="7">
    <source>
        <dbReference type="Proteomes" id="UP000005361"/>
    </source>
</evidence>